<sequence length="130" mass="14312">MQSIIVVDNEKEIREVIRQLQAAGCEPHCIHILSDENVDTEQMLMPRYTSRIGFSAEQMGYTMATIFRGKGAAIRSKLISLGLAGTAIGYYADEIARRRIVVVASPNTDTYAFNPLYADEPAAAASWMAP</sequence>
<dbReference type="AlphaFoldDB" id="A0A7X3FI13"/>
<proteinExistence type="predicted"/>
<organism evidence="2 3">
    <name type="scientific">Paenibacillus lutrae</name>
    <dbReference type="NCBI Taxonomy" id="2078573"/>
    <lineage>
        <taxon>Bacteria</taxon>
        <taxon>Bacillati</taxon>
        <taxon>Bacillota</taxon>
        <taxon>Bacilli</taxon>
        <taxon>Bacillales</taxon>
        <taxon>Paenibacillaceae</taxon>
        <taxon>Paenibacillus</taxon>
    </lineage>
</organism>
<evidence type="ECO:0000313" key="3">
    <source>
        <dbReference type="Proteomes" id="UP000490800"/>
    </source>
</evidence>
<name>A0A7X3FI13_9BACL</name>
<dbReference type="EMBL" id="RHLK01000005">
    <property type="protein sequence ID" value="MVO99972.1"/>
    <property type="molecule type" value="Genomic_DNA"/>
</dbReference>
<accession>A0A7X3FI13</accession>
<dbReference type="RefSeq" id="WP_157335386.1">
    <property type="nucleotide sequence ID" value="NZ_RHLK01000005.1"/>
</dbReference>
<reference evidence="2 3" key="1">
    <citation type="journal article" date="2019" name="Microorganisms">
        <title>Paenibacillus lutrae sp. nov., A Chitinolytic Species Isolated from A River Otter in Castril Natural Park, Granada, Spain.</title>
        <authorList>
            <person name="Rodriguez M."/>
            <person name="Reina J.C."/>
            <person name="Bejar V."/>
            <person name="Llamas I."/>
        </authorList>
    </citation>
    <scope>NUCLEOTIDE SEQUENCE [LARGE SCALE GENOMIC DNA]</scope>
    <source>
        <strain evidence="2 3">N10</strain>
    </source>
</reference>
<keyword evidence="3" id="KW-1185">Reference proteome</keyword>
<feature type="domain" description="General stress protein 17M-like" evidence="1">
    <location>
        <begin position="3"/>
        <end position="96"/>
    </location>
</feature>
<dbReference type="Pfam" id="PF11181">
    <property type="entry name" value="YflT"/>
    <property type="match status" value="1"/>
</dbReference>
<dbReference type="OrthoDB" id="2646875at2"/>
<gene>
    <name evidence="2" type="ORF">EDM21_10675</name>
</gene>
<evidence type="ECO:0000313" key="2">
    <source>
        <dbReference type="EMBL" id="MVO99972.1"/>
    </source>
</evidence>
<dbReference type="Proteomes" id="UP000490800">
    <property type="component" value="Unassembled WGS sequence"/>
</dbReference>
<dbReference type="InterPro" id="IPR025889">
    <property type="entry name" value="GSP17M-like_dom"/>
</dbReference>
<evidence type="ECO:0000259" key="1">
    <source>
        <dbReference type="Pfam" id="PF11181"/>
    </source>
</evidence>
<protein>
    <recommendedName>
        <fullName evidence="1">General stress protein 17M-like domain-containing protein</fullName>
    </recommendedName>
</protein>
<comment type="caution">
    <text evidence="2">The sequence shown here is derived from an EMBL/GenBank/DDBJ whole genome shotgun (WGS) entry which is preliminary data.</text>
</comment>